<accession>A0A1G2MAM8</accession>
<reference evidence="1 2" key="1">
    <citation type="journal article" date="2016" name="Nat. Commun.">
        <title>Thousands of microbial genomes shed light on interconnected biogeochemical processes in an aquifer system.</title>
        <authorList>
            <person name="Anantharaman K."/>
            <person name="Brown C.T."/>
            <person name="Hug L.A."/>
            <person name="Sharon I."/>
            <person name="Castelle C.J."/>
            <person name="Probst A.J."/>
            <person name="Thomas B.C."/>
            <person name="Singh A."/>
            <person name="Wilkins M.J."/>
            <person name="Karaoz U."/>
            <person name="Brodie E.L."/>
            <person name="Williams K.H."/>
            <person name="Hubbard S.S."/>
            <person name="Banfield J.F."/>
        </authorList>
    </citation>
    <scope>NUCLEOTIDE SEQUENCE [LARGE SCALE GENOMIC DNA]</scope>
</reference>
<evidence type="ECO:0000313" key="1">
    <source>
        <dbReference type="EMBL" id="OHA20947.1"/>
    </source>
</evidence>
<dbReference type="AlphaFoldDB" id="A0A1G2MAM8"/>
<organism evidence="1 2">
    <name type="scientific">Candidatus Taylorbacteria bacterium RIFCSPHIGHO2_02_49_25</name>
    <dbReference type="NCBI Taxonomy" id="1802305"/>
    <lineage>
        <taxon>Bacteria</taxon>
        <taxon>Candidatus Tayloriibacteriota</taxon>
    </lineage>
</organism>
<dbReference type="Proteomes" id="UP000176493">
    <property type="component" value="Unassembled WGS sequence"/>
</dbReference>
<proteinExistence type="predicted"/>
<name>A0A1G2MAM8_9BACT</name>
<comment type="caution">
    <text evidence="1">The sequence shown here is derived from an EMBL/GenBank/DDBJ whole genome shotgun (WGS) entry which is preliminary data.</text>
</comment>
<gene>
    <name evidence="1" type="ORF">A2W52_00930</name>
</gene>
<sequence>MNSKAEAEQNYWTASAQSFKWQVKSRTVQVSDKDITEIPLGFQPFGISSRGDMILITDFFAPAVCMNRVTVDGNTLRFEVAWIHGAWNGITRCRGGFPDMDYPSGANRCVTAFFAPDGTSVCIGRIHRDFFLLSPEDNAQWRLKTRISLPECTDFPLVHSATLNGNLLLTVESDAAMNKWRLASYLWHEGHDLAAHSPKFELADLRDISRFHYGIAYLYGGPVTVSSSHSVRGENATSPGIYVGGKLTVSGIIGSGICVLPNGAALVAAYEQEEEEAHKGNPGKLIYVPPALLQYE</sequence>
<protein>
    <submittedName>
        <fullName evidence="1">Uncharacterized protein</fullName>
    </submittedName>
</protein>
<evidence type="ECO:0000313" key="2">
    <source>
        <dbReference type="Proteomes" id="UP000176493"/>
    </source>
</evidence>
<dbReference type="EMBL" id="MHRJ01000055">
    <property type="protein sequence ID" value="OHA20947.1"/>
    <property type="molecule type" value="Genomic_DNA"/>
</dbReference>